<keyword evidence="3" id="KW-1185">Reference proteome</keyword>
<gene>
    <name evidence="2" type="ORF">Ahy_B07g087707</name>
</gene>
<comment type="caution">
    <text evidence="2">The sequence shown here is derived from an EMBL/GenBank/DDBJ whole genome shotgun (WGS) entry which is preliminary data.</text>
</comment>
<evidence type="ECO:0000313" key="3">
    <source>
        <dbReference type="Proteomes" id="UP000289738"/>
    </source>
</evidence>
<dbReference type="Proteomes" id="UP000289738">
    <property type="component" value="Chromosome B07"/>
</dbReference>
<evidence type="ECO:0000256" key="1">
    <source>
        <dbReference type="SAM" id="SignalP"/>
    </source>
</evidence>
<feature type="signal peptide" evidence="1">
    <location>
        <begin position="1"/>
        <end position="21"/>
    </location>
</feature>
<dbReference type="EMBL" id="SDMP01000017">
    <property type="protein sequence ID" value="RYQ99721.1"/>
    <property type="molecule type" value="Genomic_DNA"/>
</dbReference>
<evidence type="ECO:0000313" key="2">
    <source>
        <dbReference type="EMBL" id="RYQ99721.1"/>
    </source>
</evidence>
<name>A0A444YCS4_ARAHY</name>
<proteinExistence type="predicted"/>
<dbReference type="AlphaFoldDB" id="A0A444YCS4"/>
<sequence>MKRRNLHLLFCTTSTIQLTCCVSVEERDGGLGYLEIDAENGTAMIGRTEALASDLKPSTRSTAEVQRRNRSFENLEGRASNIAKALSFLVEEIGCPRRPSPHPDPFSRFKVQ</sequence>
<reference evidence="2 3" key="1">
    <citation type="submission" date="2019-01" db="EMBL/GenBank/DDBJ databases">
        <title>Sequencing of cultivated peanut Arachis hypogaea provides insights into genome evolution and oil improvement.</title>
        <authorList>
            <person name="Chen X."/>
        </authorList>
    </citation>
    <scope>NUCLEOTIDE SEQUENCE [LARGE SCALE GENOMIC DNA]</scope>
    <source>
        <strain evidence="3">cv. Fuhuasheng</strain>
        <tissue evidence="2">Leaves</tissue>
    </source>
</reference>
<keyword evidence="1" id="KW-0732">Signal</keyword>
<organism evidence="2 3">
    <name type="scientific">Arachis hypogaea</name>
    <name type="common">Peanut</name>
    <dbReference type="NCBI Taxonomy" id="3818"/>
    <lineage>
        <taxon>Eukaryota</taxon>
        <taxon>Viridiplantae</taxon>
        <taxon>Streptophyta</taxon>
        <taxon>Embryophyta</taxon>
        <taxon>Tracheophyta</taxon>
        <taxon>Spermatophyta</taxon>
        <taxon>Magnoliopsida</taxon>
        <taxon>eudicotyledons</taxon>
        <taxon>Gunneridae</taxon>
        <taxon>Pentapetalae</taxon>
        <taxon>rosids</taxon>
        <taxon>fabids</taxon>
        <taxon>Fabales</taxon>
        <taxon>Fabaceae</taxon>
        <taxon>Papilionoideae</taxon>
        <taxon>50 kb inversion clade</taxon>
        <taxon>dalbergioids sensu lato</taxon>
        <taxon>Dalbergieae</taxon>
        <taxon>Pterocarpus clade</taxon>
        <taxon>Arachis</taxon>
    </lineage>
</organism>
<protein>
    <submittedName>
        <fullName evidence="2">Uncharacterized protein</fullName>
    </submittedName>
</protein>
<accession>A0A444YCS4</accession>
<feature type="chain" id="PRO_5019572221" evidence="1">
    <location>
        <begin position="22"/>
        <end position="112"/>
    </location>
</feature>